<feature type="region of interest" description="Disordered" evidence="1">
    <location>
        <begin position="1"/>
        <end position="34"/>
    </location>
</feature>
<name>A0A2I0L885_PUNGR</name>
<proteinExistence type="predicted"/>
<feature type="compositionally biased region" description="Polar residues" evidence="1">
    <location>
        <begin position="8"/>
        <end position="17"/>
    </location>
</feature>
<comment type="caution">
    <text evidence="2">The sequence shown here is derived from an EMBL/GenBank/DDBJ whole genome shotgun (WGS) entry which is preliminary data.</text>
</comment>
<dbReference type="Proteomes" id="UP000233551">
    <property type="component" value="Unassembled WGS sequence"/>
</dbReference>
<gene>
    <name evidence="2" type="ORF">CRG98_002704</name>
</gene>
<organism evidence="2 3">
    <name type="scientific">Punica granatum</name>
    <name type="common">Pomegranate</name>
    <dbReference type="NCBI Taxonomy" id="22663"/>
    <lineage>
        <taxon>Eukaryota</taxon>
        <taxon>Viridiplantae</taxon>
        <taxon>Streptophyta</taxon>
        <taxon>Embryophyta</taxon>
        <taxon>Tracheophyta</taxon>
        <taxon>Spermatophyta</taxon>
        <taxon>Magnoliopsida</taxon>
        <taxon>eudicotyledons</taxon>
        <taxon>Gunneridae</taxon>
        <taxon>Pentapetalae</taxon>
        <taxon>rosids</taxon>
        <taxon>malvids</taxon>
        <taxon>Myrtales</taxon>
        <taxon>Lythraceae</taxon>
        <taxon>Punica</taxon>
    </lineage>
</organism>
<feature type="compositionally biased region" description="Basic and acidic residues" evidence="1">
    <location>
        <begin position="18"/>
        <end position="34"/>
    </location>
</feature>
<evidence type="ECO:0000256" key="1">
    <source>
        <dbReference type="SAM" id="MobiDB-lite"/>
    </source>
</evidence>
<dbReference type="EMBL" id="PGOL01000107">
    <property type="protein sequence ID" value="PKI76917.1"/>
    <property type="molecule type" value="Genomic_DNA"/>
</dbReference>
<accession>A0A2I0L885</accession>
<reference evidence="2 3" key="1">
    <citation type="submission" date="2017-11" db="EMBL/GenBank/DDBJ databases">
        <title>De-novo sequencing of pomegranate (Punica granatum L.) genome.</title>
        <authorList>
            <person name="Akparov Z."/>
            <person name="Amiraslanov A."/>
            <person name="Hajiyeva S."/>
            <person name="Abbasov M."/>
            <person name="Kaur K."/>
            <person name="Hamwieh A."/>
            <person name="Solovyev V."/>
            <person name="Salamov A."/>
            <person name="Braich B."/>
            <person name="Kosarev P."/>
            <person name="Mahmoud A."/>
            <person name="Hajiyev E."/>
            <person name="Babayeva S."/>
            <person name="Izzatullayeva V."/>
            <person name="Mammadov A."/>
            <person name="Mammadov A."/>
            <person name="Sharifova S."/>
            <person name="Ojaghi J."/>
            <person name="Eynullazada K."/>
            <person name="Bayramov B."/>
            <person name="Abdulazimova A."/>
            <person name="Shahmuradov I."/>
        </authorList>
    </citation>
    <scope>NUCLEOTIDE SEQUENCE [LARGE SCALE GENOMIC DNA]</scope>
    <source>
        <strain evidence="3">cv. AG2017</strain>
        <tissue evidence="2">Leaf</tissue>
    </source>
</reference>
<feature type="region of interest" description="Disordered" evidence="1">
    <location>
        <begin position="239"/>
        <end position="272"/>
    </location>
</feature>
<dbReference type="AlphaFoldDB" id="A0A2I0L885"/>
<sequence>MAGDRTRYPSNLAQPTSQKDKTEGSASDRSDRHQTGLTAVRISNAGQNFLTLSFPPLFFLSFHFAPFSLHLLPFHPSLSFLLFSSPPSSSPLLLLTSLCHLRHAVVAHPPRSPATADTLIHHGTARFPGTLPRRLSPPHGPALAPWLNPRRSDHPLALNCPNCPDSRDAHLEHGVAQVVLAVVSRVLSRRRRGTQKLEPPSAAAGILPSAHLRLLRSSSLSRARPIFLRFAQIQPVRPSSIQPRRSDPVYGLTHSVSPGNRPGTGGSRRAAQSGPAVLFRSLTLPSATQLPWRLSSREFGLVPACSAQLACAWPSLPA</sequence>
<protein>
    <submittedName>
        <fullName evidence="2">Uncharacterized protein</fullName>
    </submittedName>
</protein>
<evidence type="ECO:0000313" key="3">
    <source>
        <dbReference type="Proteomes" id="UP000233551"/>
    </source>
</evidence>
<evidence type="ECO:0000313" key="2">
    <source>
        <dbReference type="EMBL" id="PKI76917.1"/>
    </source>
</evidence>
<keyword evidence="3" id="KW-1185">Reference proteome</keyword>